<dbReference type="SUPFAM" id="SSF51735">
    <property type="entry name" value="NAD(P)-binding Rossmann-fold domains"/>
    <property type="match status" value="1"/>
</dbReference>
<sequence>MKIFDAVATRDALDFESLIVRLRRAFIDGCHVPLRHSHVLNSGSESEGTVLVMPAWEDNGYLGIKTVNIFPGNARHRMPGLHSTYVLYDGRTGSPLAQLDGNEITSRRTAAASALAATYLARQDASRLVLLGAGRVGSLIPLAYRSQLPIVDVEVWDHNPEAVAALVDRLNGLGFNAMPVAHLETSVRRADVVTCATLATEPIVCGAWLAPGSHLDLIGSFTPRMREADDDCFQHAEIYVDTDEAPQKSGDLLGPLSRGVIAPGSLSRTLTALCRGDTEGRTNHGQRTVFKAVGTALEDLAAAVQVYEKSN</sequence>
<name>A0AAJ5NEU6_9BURK</name>
<dbReference type="InterPro" id="IPR003462">
    <property type="entry name" value="ODC_Mu_crystall"/>
</dbReference>
<evidence type="ECO:0000313" key="2">
    <source>
        <dbReference type="EMBL" id="VBB17158.1"/>
    </source>
</evidence>
<dbReference type="RefSeq" id="WP_122173731.1">
    <property type="nucleotide sequence ID" value="NZ_LR025744.1"/>
</dbReference>
<dbReference type="InterPro" id="IPR023401">
    <property type="entry name" value="ODC_N"/>
</dbReference>
<evidence type="ECO:0000256" key="1">
    <source>
        <dbReference type="ARBA" id="ARBA00008903"/>
    </source>
</evidence>
<dbReference type="PANTHER" id="PTHR13812">
    <property type="entry name" value="KETIMINE REDUCTASE MU-CRYSTALLIN"/>
    <property type="match status" value="1"/>
</dbReference>
<evidence type="ECO:0000313" key="3">
    <source>
        <dbReference type="Proteomes" id="UP000268684"/>
    </source>
</evidence>
<dbReference type="Proteomes" id="UP000268684">
    <property type="component" value="Chromosome III"/>
</dbReference>
<dbReference type="GO" id="GO:0005737">
    <property type="term" value="C:cytoplasm"/>
    <property type="evidence" value="ECO:0007669"/>
    <property type="project" value="TreeGrafter"/>
</dbReference>
<dbReference type="GeneID" id="71059765"/>
<proteinExistence type="inferred from homology"/>
<dbReference type="Pfam" id="PF02423">
    <property type="entry name" value="OCD_Mu_crystall"/>
    <property type="match status" value="1"/>
</dbReference>
<keyword evidence="3" id="KW-1185">Reference proteome</keyword>
<accession>A0AAJ5NEU6</accession>
<dbReference type="EMBL" id="LR025744">
    <property type="protein sequence ID" value="VBB17158.1"/>
    <property type="molecule type" value="Genomic_DNA"/>
</dbReference>
<dbReference type="FunFam" id="3.40.50.720:FF:000311">
    <property type="entry name" value="Ornithine cyclodeaminase"/>
    <property type="match status" value="1"/>
</dbReference>
<dbReference type="Gene3D" id="3.30.1780.10">
    <property type="entry name" value="ornithine cyclodeaminase, domain 1"/>
    <property type="match status" value="1"/>
</dbReference>
<dbReference type="GO" id="GO:0019752">
    <property type="term" value="P:carboxylic acid metabolic process"/>
    <property type="evidence" value="ECO:0007669"/>
    <property type="project" value="UniProtKB-ARBA"/>
</dbReference>
<dbReference type="PIRSF" id="PIRSF001439">
    <property type="entry name" value="CryM"/>
    <property type="match status" value="1"/>
</dbReference>
<gene>
    <name evidence="2" type="ORF">BSTAB16_7373</name>
</gene>
<dbReference type="AlphaFoldDB" id="A0AAJ5NEU6"/>
<protein>
    <submittedName>
        <fullName evidence="2">Ornithine cyclodeaminase,Glutamyl-tRNA reductase,alanine dehydrogenase,Ornithine cyclodeaminase/mu-crystallin family</fullName>
    </submittedName>
</protein>
<dbReference type="GO" id="GO:0016491">
    <property type="term" value="F:oxidoreductase activity"/>
    <property type="evidence" value="ECO:0007669"/>
    <property type="project" value="UniProtKB-ARBA"/>
</dbReference>
<comment type="similarity">
    <text evidence="1">Belongs to the ornithine cyclodeaminase/mu-crystallin family.</text>
</comment>
<dbReference type="Gene3D" id="3.40.50.720">
    <property type="entry name" value="NAD(P)-binding Rossmann-like Domain"/>
    <property type="match status" value="1"/>
</dbReference>
<reference evidence="2 3" key="1">
    <citation type="submission" date="2017-11" db="EMBL/GenBank/DDBJ databases">
        <authorList>
            <person name="Seth-Smith MB H."/>
        </authorList>
    </citation>
    <scope>NUCLEOTIDE SEQUENCE [LARGE SCALE GENOMIC DNA]</scope>
    <source>
        <strain evidence="2">E</strain>
    </source>
</reference>
<dbReference type="NCBIfam" id="NF004793">
    <property type="entry name" value="PRK06141.1"/>
    <property type="match status" value="1"/>
</dbReference>
<organism evidence="2 3">
    <name type="scientific">Burkholderia stabilis</name>
    <dbReference type="NCBI Taxonomy" id="95485"/>
    <lineage>
        <taxon>Bacteria</taxon>
        <taxon>Pseudomonadati</taxon>
        <taxon>Pseudomonadota</taxon>
        <taxon>Betaproteobacteria</taxon>
        <taxon>Burkholderiales</taxon>
        <taxon>Burkholderiaceae</taxon>
        <taxon>Burkholderia</taxon>
        <taxon>Burkholderia cepacia complex</taxon>
    </lineage>
</organism>
<dbReference type="InterPro" id="IPR036291">
    <property type="entry name" value="NAD(P)-bd_dom_sf"/>
</dbReference>
<dbReference type="PANTHER" id="PTHR13812:SF19">
    <property type="entry name" value="KETIMINE REDUCTASE MU-CRYSTALLIN"/>
    <property type="match status" value="1"/>
</dbReference>